<feature type="transmembrane region" description="Helical" evidence="5">
    <location>
        <begin position="20"/>
        <end position="43"/>
    </location>
</feature>
<dbReference type="Proteomes" id="UP000887566">
    <property type="component" value="Unplaced"/>
</dbReference>
<feature type="transmembrane region" description="Helical" evidence="5">
    <location>
        <begin position="55"/>
        <end position="78"/>
    </location>
</feature>
<feature type="transmembrane region" description="Helical" evidence="5">
    <location>
        <begin position="261"/>
        <end position="282"/>
    </location>
</feature>
<dbReference type="WBParaSite" id="PSAMB.scaffold1665size28921.g14271.t1">
    <property type="protein sequence ID" value="PSAMB.scaffold1665size28921.g14271.t1"/>
    <property type="gene ID" value="PSAMB.scaffold1665size28921.g14271"/>
</dbReference>
<keyword evidence="2 5" id="KW-0812">Transmembrane</keyword>
<accession>A0A914VB63</accession>
<evidence type="ECO:0000256" key="5">
    <source>
        <dbReference type="SAM" id="Phobius"/>
    </source>
</evidence>
<keyword evidence="3 5" id="KW-1133">Transmembrane helix</keyword>
<proteinExistence type="predicted"/>
<dbReference type="Pfam" id="PF10321">
    <property type="entry name" value="7TM_GPCR_Srt"/>
    <property type="match status" value="1"/>
</dbReference>
<evidence type="ECO:0000256" key="2">
    <source>
        <dbReference type="ARBA" id="ARBA00022692"/>
    </source>
</evidence>
<dbReference type="InterPro" id="IPR017452">
    <property type="entry name" value="GPCR_Rhodpsn_7TM"/>
</dbReference>
<comment type="subcellular location">
    <subcellularLocation>
        <location evidence="1">Membrane</location>
    </subcellularLocation>
</comment>
<evidence type="ECO:0000313" key="8">
    <source>
        <dbReference type="WBParaSite" id="PSAMB.scaffold1665size28921.g14271.t1"/>
    </source>
</evidence>
<feature type="transmembrane region" description="Helical" evidence="5">
    <location>
        <begin position="187"/>
        <end position="209"/>
    </location>
</feature>
<feature type="transmembrane region" description="Helical" evidence="5">
    <location>
        <begin position="230"/>
        <end position="249"/>
    </location>
</feature>
<dbReference type="InterPro" id="IPR019425">
    <property type="entry name" value="7TM_GPCR_serpentine_rcpt_Srt"/>
</dbReference>
<dbReference type="SUPFAM" id="SSF81321">
    <property type="entry name" value="Family A G protein-coupled receptor-like"/>
    <property type="match status" value="1"/>
</dbReference>
<sequence length="311" mass="35590">MNLTDSALTGGDIPLEHWLIGISLSSTALIVIGLYIPCIMAFFDKDLRSFDAYTFMLHIGVFDLIQAVMHFISGILTIVPYDYPKHSFDWIFGGMVEAAWEGYISLSVVLAVNRFVQMAMPKRVDQFFSPRLIKLYILLAYLYMLAWLVVFYSNACNFVFNKNIFLYYFDFSMPGCGLAYDINGNSAYIELAIMAVCYTGTVISMKSMLKEMRQGTAEQRNAHRHEIRTTLQLAFLFLLHLLIMGTWTIAPKYITMTPYHFFAISLLWIILNGSNPLIYLLFNPTIRSKIRALAGKTEIRTTTVLQFRSDI</sequence>
<evidence type="ECO:0000313" key="7">
    <source>
        <dbReference type="Proteomes" id="UP000887566"/>
    </source>
</evidence>
<dbReference type="Gene3D" id="1.20.1070.10">
    <property type="entry name" value="Rhodopsin 7-helix transmembrane proteins"/>
    <property type="match status" value="1"/>
</dbReference>
<dbReference type="GO" id="GO:0016020">
    <property type="term" value="C:membrane"/>
    <property type="evidence" value="ECO:0007669"/>
    <property type="project" value="UniProtKB-SubCell"/>
</dbReference>
<dbReference type="PANTHER" id="PTHR23021">
    <property type="entry name" value="SERPENTINE RECEPTOR, CLASS T"/>
    <property type="match status" value="1"/>
</dbReference>
<organism evidence="7 8">
    <name type="scientific">Plectus sambesii</name>
    <dbReference type="NCBI Taxonomy" id="2011161"/>
    <lineage>
        <taxon>Eukaryota</taxon>
        <taxon>Metazoa</taxon>
        <taxon>Ecdysozoa</taxon>
        <taxon>Nematoda</taxon>
        <taxon>Chromadorea</taxon>
        <taxon>Plectida</taxon>
        <taxon>Plectina</taxon>
        <taxon>Plectoidea</taxon>
        <taxon>Plectidae</taxon>
        <taxon>Plectus</taxon>
    </lineage>
</organism>
<evidence type="ECO:0000256" key="1">
    <source>
        <dbReference type="ARBA" id="ARBA00004370"/>
    </source>
</evidence>
<feature type="transmembrane region" description="Helical" evidence="5">
    <location>
        <begin position="133"/>
        <end position="152"/>
    </location>
</feature>
<feature type="transmembrane region" description="Helical" evidence="5">
    <location>
        <begin position="90"/>
        <end position="112"/>
    </location>
</feature>
<keyword evidence="7" id="KW-1185">Reference proteome</keyword>
<reference evidence="8" key="1">
    <citation type="submission" date="2022-11" db="UniProtKB">
        <authorList>
            <consortium name="WormBaseParasite"/>
        </authorList>
    </citation>
    <scope>IDENTIFICATION</scope>
</reference>
<dbReference type="PROSITE" id="PS50262">
    <property type="entry name" value="G_PROTEIN_RECEP_F1_2"/>
    <property type="match status" value="1"/>
</dbReference>
<evidence type="ECO:0000259" key="6">
    <source>
        <dbReference type="PROSITE" id="PS50262"/>
    </source>
</evidence>
<keyword evidence="4 5" id="KW-0472">Membrane</keyword>
<feature type="domain" description="G-protein coupled receptors family 1 profile" evidence="6">
    <location>
        <begin position="33"/>
        <end position="279"/>
    </location>
</feature>
<evidence type="ECO:0000256" key="3">
    <source>
        <dbReference type="ARBA" id="ARBA00022989"/>
    </source>
</evidence>
<protein>
    <submittedName>
        <fullName evidence="8">G-protein coupled receptors family 1 profile domain-containing protein</fullName>
    </submittedName>
</protein>
<evidence type="ECO:0000256" key="4">
    <source>
        <dbReference type="ARBA" id="ARBA00023136"/>
    </source>
</evidence>
<dbReference type="PANTHER" id="PTHR23021:SF82">
    <property type="entry name" value="G PROTEIN-COUPLED RECEPTOR"/>
    <property type="match status" value="1"/>
</dbReference>
<name>A0A914VB63_9BILA</name>
<dbReference type="AlphaFoldDB" id="A0A914VB63"/>